<dbReference type="Pfam" id="PF06041">
    <property type="entry name" value="DUF924"/>
    <property type="match status" value="1"/>
</dbReference>
<name>A0A318T1E4_9RHOB</name>
<dbReference type="Gene3D" id="1.20.58.320">
    <property type="entry name" value="TPR-like"/>
    <property type="match status" value="1"/>
</dbReference>
<keyword evidence="2" id="KW-1185">Reference proteome</keyword>
<evidence type="ECO:0000313" key="1">
    <source>
        <dbReference type="EMBL" id="PYE85797.1"/>
    </source>
</evidence>
<dbReference type="Proteomes" id="UP000248311">
    <property type="component" value="Unassembled WGS sequence"/>
</dbReference>
<dbReference type="InterPro" id="IPR010323">
    <property type="entry name" value="DUF924"/>
</dbReference>
<accession>A0A318T1E4</accession>
<dbReference type="SUPFAM" id="SSF48452">
    <property type="entry name" value="TPR-like"/>
    <property type="match status" value="1"/>
</dbReference>
<dbReference type="OrthoDB" id="7593450at2"/>
<dbReference type="EMBL" id="QJTE01000001">
    <property type="protein sequence ID" value="PYE85797.1"/>
    <property type="molecule type" value="Genomic_DNA"/>
</dbReference>
<comment type="caution">
    <text evidence="1">The sequence shown here is derived from an EMBL/GenBank/DDBJ whole genome shotgun (WGS) entry which is preliminary data.</text>
</comment>
<organism evidence="1 2">
    <name type="scientific">Pseudoroseicyclus aestuarii</name>
    <dbReference type="NCBI Taxonomy" id="1795041"/>
    <lineage>
        <taxon>Bacteria</taxon>
        <taxon>Pseudomonadati</taxon>
        <taxon>Pseudomonadota</taxon>
        <taxon>Alphaproteobacteria</taxon>
        <taxon>Rhodobacterales</taxon>
        <taxon>Paracoccaceae</taxon>
        <taxon>Pseudoroseicyclus</taxon>
    </lineage>
</organism>
<dbReference type="AlphaFoldDB" id="A0A318T1E4"/>
<dbReference type="RefSeq" id="WP_110812818.1">
    <property type="nucleotide sequence ID" value="NZ_QJTE01000001.1"/>
</dbReference>
<evidence type="ECO:0000313" key="2">
    <source>
        <dbReference type="Proteomes" id="UP000248311"/>
    </source>
</evidence>
<protein>
    <submittedName>
        <fullName evidence="1">Uncharacterized protein (DUF924 family)</fullName>
    </submittedName>
</protein>
<dbReference type="InterPro" id="IPR011990">
    <property type="entry name" value="TPR-like_helical_dom_sf"/>
</dbReference>
<dbReference type="Gene3D" id="1.25.40.10">
    <property type="entry name" value="Tetratricopeptide repeat domain"/>
    <property type="match status" value="1"/>
</dbReference>
<reference evidence="1 2" key="1">
    <citation type="submission" date="2018-06" db="EMBL/GenBank/DDBJ databases">
        <title>Genomic Encyclopedia of Type Strains, Phase III (KMG-III): the genomes of soil and plant-associated and newly described type strains.</title>
        <authorList>
            <person name="Whitman W."/>
        </authorList>
    </citation>
    <scope>NUCLEOTIDE SEQUENCE [LARGE SCALE GENOMIC DNA]</scope>
    <source>
        <strain evidence="1 2">CECT 9025</strain>
    </source>
</reference>
<gene>
    <name evidence="1" type="ORF">DFP88_101469</name>
</gene>
<sequence length="191" mass="21964">MTRSEELRRWWIEEIGPEGWYKGGEALDSRIREQWLDLWQEAEGGGLGHWLVDAQGTLSYLILTDQLPRNMFRGTGQAFATDARARAAAKMGLERDWDQRFDGLGRQFFYMPLEHSESLIDQDRAVALFEARLSEPPDYLHHARAHRAVIRQFGRFPFRNEALGRETTPEEAAWIEAGGYGAEVERIKAKG</sequence>
<proteinExistence type="predicted"/>